<keyword evidence="2" id="KW-0472">Membrane</keyword>
<feature type="compositionally biased region" description="Low complexity" evidence="1">
    <location>
        <begin position="80"/>
        <end position="116"/>
    </location>
</feature>
<evidence type="ECO:0000256" key="2">
    <source>
        <dbReference type="SAM" id="Phobius"/>
    </source>
</evidence>
<evidence type="ECO:0000256" key="1">
    <source>
        <dbReference type="SAM" id="MobiDB-lite"/>
    </source>
</evidence>
<dbReference type="Proteomes" id="UP000477680">
    <property type="component" value="Chromosome"/>
</dbReference>
<dbReference type="KEGG" id="kim:G3T16_01270"/>
<dbReference type="RefSeq" id="WP_163493490.1">
    <property type="nucleotide sequence ID" value="NZ_CP048711.1"/>
</dbReference>
<dbReference type="EMBL" id="CP048711">
    <property type="protein sequence ID" value="QIB64240.1"/>
    <property type="molecule type" value="Genomic_DNA"/>
</dbReference>
<name>A0A6C0TWP6_9GAMM</name>
<gene>
    <name evidence="3" type="ORF">G3T16_01270</name>
</gene>
<accession>A0A6C0TWP6</accession>
<feature type="transmembrane region" description="Helical" evidence="2">
    <location>
        <begin position="170"/>
        <end position="190"/>
    </location>
</feature>
<feature type="transmembrane region" description="Helical" evidence="2">
    <location>
        <begin position="639"/>
        <end position="658"/>
    </location>
</feature>
<sequence length="659" mass="72093">MSRFDLTFRGSILPEVDPAVARERFGRFFGLDDPARIEPFFAGGEITLRRNLNRKQAAEYYLKLRHLGLETTLVKVAVPASSSAPAKTAARPVQPDPAAAPADVAPVPATAGAARQTGRSGARPRPLTTPHPANRQPAPGAAPNPYALRPFQNSRALSGRAVGATRLRRLALATALAMLALLLLLIWYVAAAGSRSDAPRLSAAAGNQRGELVLSTDSLLLFHDRSGAETGVFDLEQLELPGPVVALEYLLDDELVLLVETPAGSRQVFHCATLPGSCTGLSNSEGPLAADALAADRHGARLILASHTRQQLSLHDYSGRQLASRPLALPQRPVLRIHGGLLFVNADEGPAINVLRYEQEAFGEQLDQILLLPAGDYGATFTQNHDFTWAGQYWWTVLGDPATGDRQLFRFDELWRFVAAVPLPPDHRPASLIPWQEKLLVLDPRQTVLLRFSETAVAEAPLQSATAQTLAEDATRRRMIIARLGRLGSATLLLGTVAALLFAGLQQLRYRTFSHFRYRNAAILDPHITRLHWLSLPARPCLRRLRLWAGAVPGHIGVRGTELVLVDHRGVYQIGAGPQIHRHRYFLLLDEVLVYTGSRWLPEFETAEWRQFMPPVLANAQRLDSGRLLVMLCEHRHPLLPLAAGSLALAVTAVAFVFA</sequence>
<reference evidence="3 4" key="1">
    <citation type="submission" date="2020-02" db="EMBL/GenBank/DDBJ databases">
        <title>Genome sequencing for Kineobactrum sp. M2.</title>
        <authorList>
            <person name="Park S.-J."/>
        </authorList>
    </citation>
    <scope>NUCLEOTIDE SEQUENCE [LARGE SCALE GENOMIC DNA]</scope>
    <source>
        <strain evidence="3 4">M2</strain>
    </source>
</reference>
<keyword evidence="2" id="KW-0812">Transmembrane</keyword>
<evidence type="ECO:0000313" key="4">
    <source>
        <dbReference type="Proteomes" id="UP000477680"/>
    </source>
</evidence>
<feature type="region of interest" description="Disordered" evidence="1">
    <location>
        <begin position="80"/>
        <end position="149"/>
    </location>
</feature>
<evidence type="ECO:0000313" key="3">
    <source>
        <dbReference type="EMBL" id="QIB64240.1"/>
    </source>
</evidence>
<protein>
    <submittedName>
        <fullName evidence="3">Uncharacterized protein</fullName>
    </submittedName>
</protein>
<dbReference type="AlphaFoldDB" id="A0A6C0TWP6"/>
<keyword evidence="4" id="KW-1185">Reference proteome</keyword>
<proteinExistence type="predicted"/>
<feature type="transmembrane region" description="Helical" evidence="2">
    <location>
        <begin position="487"/>
        <end position="505"/>
    </location>
</feature>
<keyword evidence="2" id="KW-1133">Transmembrane helix</keyword>
<organism evidence="3 4">
    <name type="scientific">Kineobactrum salinum</name>
    <dbReference type="NCBI Taxonomy" id="2708301"/>
    <lineage>
        <taxon>Bacteria</taxon>
        <taxon>Pseudomonadati</taxon>
        <taxon>Pseudomonadota</taxon>
        <taxon>Gammaproteobacteria</taxon>
        <taxon>Cellvibrionales</taxon>
        <taxon>Halieaceae</taxon>
        <taxon>Kineobactrum</taxon>
    </lineage>
</organism>